<dbReference type="EMBL" id="JAVDQF010000001">
    <property type="protein sequence ID" value="MDR6269045.1"/>
    <property type="molecule type" value="Genomic_DNA"/>
</dbReference>
<dbReference type="InterPro" id="IPR010428">
    <property type="entry name" value="Zincin_1"/>
</dbReference>
<dbReference type="CDD" id="cd12954">
    <property type="entry name" value="MMP_TTHA0227_like_1"/>
    <property type="match status" value="1"/>
</dbReference>
<keyword evidence="3" id="KW-1185">Reference proteome</keyword>
<evidence type="ECO:0000313" key="3">
    <source>
        <dbReference type="Proteomes" id="UP001185069"/>
    </source>
</evidence>
<comment type="caution">
    <text evidence="2">The sequence shown here is derived from an EMBL/GenBank/DDBJ whole genome shotgun (WGS) entry which is preliminary data.</text>
</comment>
<gene>
    <name evidence="2" type="ORF">JOE69_001283</name>
</gene>
<evidence type="ECO:0000256" key="1">
    <source>
        <dbReference type="SAM" id="MobiDB-lite"/>
    </source>
</evidence>
<dbReference type="Proteomes" id="UP001185069">
    <property type="component" value="Unassembled WGS sequence"/>
</dbReference>
<evidence type="ECO:0000313" key="2">
    <source>
        <dbReference type="EMBL" id="MDR6269045.1"/>
    </source>
</evidence>
<dbReference type="SUPFAM" id="SSF55486">
    <property type="entry name" value="Metalloproteases ('zincins'), catalytic domain"/>
    <property type="match status" value="1"/>
</dbReference>
<protein>
    <submittedName>
        <fullName evidence="2">Zn-dependent protease with MMP-like domain</fullName>
    </submittedName>
</protein>
<dbReference type="RefSeq" id="WP_309797061.1">
    <property type="nucleotide sequence ID" value="NZ_BAAAHY010000001.1"/>
</dbReference>
<dbReference type="Pfam" id="PF06262">
    <property type="entry name" value="Zincin_1"/>
    <property type="match status" value="1"/>
</dbReference>
<name>A0ABU1J9F2_9MICC</name>
<dbReference type="InterPro" id="IPR038555">
    <property type="entry name" value="Zincin_1_sf"/>
</dbReference>
<feature type="region of interest" description="Disordered" evidence="1">
    <location>
        <begin position="1"/>
        <end position="45"/>
    </location>
</feature>
<sequence>MQQGWRFELSEGSMTSTRGRSFGRRRRDRRGRGLRGRIMVPPLPGARTRAEHFDDLVVESADRLQDIWGGSLDRVQFAVDEIPGALEELVALGQPAPMASLRPAEANGPATITVYRRPIAQITDSDEEMREVVHDSVVEQVAVLLNLTPESVDPTYGRTRRF</sequence>
<organism evidence="2 3">
    <name type="scientific">Arthrobacter russicus</name>
    <dbReference type="NCBI Taxonomy" id="172040"/>
    <lineage>
        <taxon>Bacteria</taxon>
        <taxon>Bacillati</taxon>
        <taxon>Actinomycetota</taxon>
        <taxon>Actinomycetes</taxon>
        <taxon>Micrococcales</taxon>
        <taxon>Micrococcaceae</taxon>
        <taxon>Arthrobacter</taxon>
    </lineage>
</organism>
<feature type="compositionally biased region" description="Basic residues" evidence="1">
    <location>
        <begin position="21"/>
        <end position="35"/>
    </location>
</feature>
<dbReference type="Gene3D" id="3.30.2010.20">
    <property type="match status" value="1"/>
</dbReference>
<accession>A0ABU1J9F2</accession>
<reference evidence="2 3" key="1">
    <citation type="submission" date="2023-07" db="EMBL/GenBank/DDBJ databases">
        <title>Sequencing the genomes of 1000 actinobacteria strains.</title>
        <authorList>
            <person name="Klenk H.-P."/>
        </authorList>
    </citation>
    <scope>NUCLEOTIDE SEQUENCE [LARGE SCALE GENOMIC DNA]</scope>
    <source>
        <strain evidence="2 3">DSM 14555</strain>
    </source>
</reference>
<proteinExistence type="predicted"/>